<dbReference type="Pfam" id="PF00092">
    <property type="entry name" value="VWA"/>
    <property type="match status" value="1"/>
</dbReference>
<dbReference type="RefSeq" id="WP_311816532.1">
    <property type="nucleotide sequence ID" value="NZ_JARPXG010000004.1"/>
</dbReference>
<dbReference type="InterPro" id="IPR041033">
    <property type="entry name" value="SpaA_PFL_dom_1"/>
</dbReference>
<dbReference type="Gene3D" id="2.60.40.2110">
    <property type="match status" value="1"/>
</dbReference>
<dbReference type="Gene3D" id="2.60.40.1140">
    <property type="entry name" value="Collagen-binding surface protein Cna, B-type domain"/>
    <property type="match status" value="1"/>
</dbReference>
<feature type="region of interest" description="Disordered" evidence="4">
    <location>
        <begin position="135"/>
        <end position="199"/>
    </location>
</feature>
<evidence type="ECO:0000259" key="6">
    <source>
        <dbReference type="PROSITE" id="PS50234"/>
    </source>
</evidence>
<dbReference type="InterPro" id="IPR002035">
    <property type="entry name" value="VWF_A"/>
</dbReference>
<dbReference type="SUPFAM" id="SSF53300">
    <property type="entry name" value="vWA-like"/>
    <property type="match status" value="1"/>
</dbReference>
<accession>A0AAW8T345</accession>
<feature type="compositionally biased region" description="Low complexity" evidence="4">
    <location>
        <begin position="162"/>
        <end position="176"/>
    </location>
</feature>
<dbReference type="InterPro" id="IPR013783">
    <property type="entry name" value="Ig-like_fold"/>
</dbReference>
<reference evidence="7" key="1">
    <citation type="submission" date="2023-03" db="EMBL/GenBank/DDBJ databases">
        <authorList>
            <person name="Shen W."/>
            <person name="Cai J."/>
        </authorList>
    </citation>
    <scope>NUCLEOTIDE SEQUENCE</scope>
    <source>
        <strain evidence="7">Y15</strain>
    </source>
</reference>
<sequence>MRRSKFLVLVLLLFSIVMEMAIPLISVQAKTNEIELVDEESLKLSYTYEEKKDAIEWQLMFDRQSEKGYQQRLKFRLTDDKDKTIDYSTVKMDHLIEEDGWLKEKDFSESVKDQLSWELSASVKKINVYVQLDQEKPASEEGKKDSSLQENILEREEPFVLKTKSTAESQTKTSQSSEKKAPQETKSTSEEFIGPHKEGVNAVQRAAAATNGISRMYANHYEVKTPGQVTDRTGTYPEPSWQPTGQPNVINHQGGQEGRNGWDNNTSWDVTQDNHTNSYIHYGQDLNNSNVSLRKLAQQTDKEDEFKVKLNVRGNTTYKPGVDIVFLLDNSGSMTDYLPGRENERKQNAVNAMRKIVDELKKVYVPSAQNIRIGAHIFSDYQYNAWGNKPGEQRTFPLTSDTSAWSNMVKIYDEKATAMGSTFTQRGLKEAQDIFDDAGDTTGRQKLLFVLTDGAPNRSWTTLDNGTPNNDMYKDLFYFTNFDSGSKGNYKVGSDLGAGSNKTSISNPYRGVISSHITTTNSTAMDLKNAGIEIHTIAVELTINVNESNMGPVLLRGLYKMSTKKANATNGPLNDVASDFHFYNVENADDLVDTFKAWYDTVIRTVDRGIISDPLGDMVELVGDPEWRQVDTTGNPIEADAEPQISVSSDRRKIEVNNINLTANQEIEVEYTVRLKTSDPTFASSTWYPANKTTTLKPTPERTGDKLEFGVPSVRLKTADFVIPVKKIWSDKHQNQDNYWILRPETVTATLQKLEGSTWQDVESIDLKSTNNWEGNFSAVEGGEDKTYRVVEGSRTAGYKAPVVNQQSFTSENIASGGITITNELLRGNYQFWKFMEDGTTKFTSDLPKFKVTRSDGKVLAENLTPDATGKVAINDFPIGTYTVEETYVPKGFQKMADFEIVVTENNPPTSLVFKVNGRTDDYHAINRLKDFSVKVEKIDPNDNALTGAVFKLTGPNGYEETISNGSTFTFTGLRPGIYSLKEVDNPEGYQRIQEPIAFVINQDGSFNVSSHPNVSDSSGGTGSNNTITLKVTNKKVKPGTLPRTGNSGIKGFFLIAGMLTVTGGTVGVFCFYKVRKELAKTRERMNGK</sequence>
<dbReference type="PROSITE" id="PS50234">
    <property type="entry name" value="VWFA"/>
    <property type="match status" value="1"/>
</dbReference>
<feature type="domain" description="VWFA" evidence="6">
    <location>
        <begin position="323"/>
        <end position="602"/>
    </location>
</feature>
<evidence type="ECO:0000256" key="5">
    <source>
        <dbReference type="SAM" id="Phobius"/>
    </source>
</evidence>
<dbReference type="Gene3D" id="3.40.50.410">
    <property type="entry name" value="von Willebrand factor, type A domain"/>
    <property type="match status" value="1"/>
</dbReference>
<protein>
    <submittedName>
        <fullName evidence="7">SpaA isopeptide-forming pilin-related protein</fullName>
    </submittedName>
</protein>
<keyword evidence="3" id="KW-0732">Signal</keyword>
<proteinExistence type="inferred from homology"/>
<dbReference type="InterPro" id="IPR049319">
    <property type="entry name" value="GBS104-like_Ig"/>
</dbReference>
<comment type="similarity">
    <text evidence="1">Belongs to the serine-aspartate repeat-containing protein (SDr) family.</text>
</comment>
<dbReference type="CDD" id="cd00198">
    <property type="entry name" value="vWFA"/>
    <property type="match status" value="1"/>
</dbReference>
<dbReference type="SUPFAM" id="SSF49478">
    <property type="entry name" value="Cna protein B-type domain"/>
    <property type="match status" value="1"/>
</dbReference>
<keyword evidence="2" id="KW-0964">Secreted</keyword>
<feature type="compositionally biased region" description="Basic and acidic residues" evidence="4">
    <location>
        <begin position="135"/>
        <end position="159"/>
    </location>
</feature>
<evidence type="ECO:0000256" key="4">
    <source>
        <dbReference type="SAM" id="MobiDB-lite"/>
    </source>
</evidence>
<feature type="compositionally biased region" description="Polar residues" evidence="4">
    <location>
        <begin position="241"/>
        <end position="254"/>
    </location>
</feature>
<dbReference type="Gene3D" id="2.60.40.10">
    <property type="entry name" value="Immunoglobulins"/>
    <property type="match status" value="2"/>
</dbReference>
<feature type="transmembrane region" description="Helical" evidence="5">
    <location>
        <begin position="1052"/>
        <end position="1073"/>
    </location>
</feature>
<name>A0AAW8T345_9ENTE</name>
<gene>
    <name evidence="7" type="ORF">P7D69_04790</name>
</gene>
<feature type="region of interest" description="Disordered" evidence="4">
    <location>
        <begin position="233"/>
        <end position="270"/>
    </location>
</feature>
<dbReference type="Pfam" id="PF17802">
    <property type="entry name" value="SpaA"/>
    <property type="match status" value="2"/>
</dbReference>
<evidence type="ECO:0000256" key="3">
    <source>
        <dbReference type="ARBA" id="ARBA00022729"/>
    </source>
</evidence>
<keyword evidence="5" id="KW-0472">Membrane</keyword>
<evidence type="ECO:0000313" key="7">
    <source>
        <dbReference type="EMBL" id="MDT2543668.1"/>
    </source>
</evidence>
<dbReference type="Pfam" id="PF21426">
    <property type="entry name" value="GBS104-like_Ig"/>
    <property type="match status" value="1"/>
</dbReference>
<evidence type="ECO:0000256" key="2">
    <source>
        <dbReference type="ARBA" id="ARBA00022525"/>
    </source>
</evidence>
<dbReference type="PANTHER" id="PTHR36108:SF13">
    <property type="entry name" value="COLOSSIN-B-RELATED"/>
    <property type="match status" value="1"/>
</dbReference>
<dbReference type="InterPro" id="IPR036465">
    <property type="entry name" value="vWFA_dom_sf"/>
</dbReference>
<dbReference type="Proteomes" id="UP001254770">
    <property type="component" value="Unassembled WGS sequence"/>
</dbReference>
<dbReference type="EMBL" id="JARPXL010000003">
    <property type="protein sequence ID" value="MDT2543668.1"/>
    <property type="molecule type" value="Genomic_DNA"/>
</dbReference>
<evidence type="ECO:0000256" key="1">
    <source>
        <dbReference type="ARBA" id="ARBA00007257"/>
    </source>
</evidence>
<feature type="compositionally biased region" description="Basic and acidic residues" evidence="4">
    <location>
        <begin position="177"/>
        <end position="199"/>
    </location>
</feature>
<keyword evidence="5" id="KW-1133">Transmembrane helix</keyword>
<evidence type="ECO:0000313" key="8">
    <source>
        <dbReference type="Proteomes" id="UP001254770"/>
    </source>
</evidence>
<comment type="caution">
    <text evidence="7">The sequence shown here is derived from an EMBL/GenBank/DDBJ whole genome shotgun (WGS) entry which is preliminary data.</text>
</comment>
<keyword evidence="5" id="KW-0812">Transmembrane</keyword>
<organism evidence="7 8">
    <name type="scientific">Enterococcus raffinosus</name>
    <dbReference type="NCBI Taxonomy" id="71452"/>
    <lineage>
        <taxon>Bacteria</taxon>
        <taxon>Bacillati</taxon>
        <taxon>Bacillota</taxon>
        <taxon>Bacilli</taxon>
        <taxon>Lactobacillales</taxon>
        <taxon>Enterococcaceae</taxon>
        <taxon>Enterococcus</taxon>
    </lineage>
</organism>
<dbReference type="SMART" id="SM00327">
    <property type="entry name" value="VWA"/>
    <property type="match status" value="1"/>
</dbReference>
<dbReference type="AlphaFoldDB" id="A0AAW8T345"/>
<dbReference type="PANTHER" id="PTHR36108">
    <property type="entry name" value="COLOSSIN-B-RELATED"/>
    <property type="match status" value="1"/>
</dbReference>